<evidence type="ECO:0000313" key="3">
    <source>
        <dbReference type="Proteomes" id="UP000821837"/>
    </source>
</evidence>
<feature type="region of interest" description="Disordered" evidence="1">
    <location>
        <begin position="31"/>
        <end position="66"/>
    </location>
</feature>
<proteinExistence type="predicted"/>
<evidence type="ECO:0000313" key="2">
    <source>
        <dbReference type="EMBL" id="KAH7932066.1"/>
    </source>
</evidence>
<dbReference type="Proteomes" id="UP000821837">
    <property type="component" value="Unassembled WGS sequence"/>
</dbReference>
<reference evidence="2" key="2">
    <citation type="submission" date="2021-09" db="EMBL/GenBank/DDBJ databases">
        <authorList>
            <person name="Jia N."/>
            <person name="Wang J."/>
            <person name="Shi W."/>
            <person name="Du L."/>
            <person name="Sun Y."/>
            <person name="Zhan W."/>
            <person name="Jiang J."/>
            <person name="Wang Q."/>
            <person name="Zhang B."/>
            <person name="Ji P."/>
            <person name="Sakyi L.B."/>
            <person name="Cui X."/>
            <person name="Yuan T."/>
            <person name="Jiang B."/>
            <person name="Yang W."/>
            <person name="Lam T.T.-Y."/>
            <person name="Chang Q."/>
            <person name="Ding S."/>
            <person name="Wang X."/>
            <person name="Zhu J."/>
            <person name="Ruan X."/>
            <person name="Zhao L."/>
            <person name="Wei J."/>
            <person name="Que T."/>
            <person name="Du C."/>
            <person name="Cheng J."/>
            <person name="Dai P."/>
            <person name="Han X."/>
            <person name="Huang E."/>
            <person name="Gao Y."/>
            <person name="Liu J."/>
            <person name="Shao H."/>
            <person name="Ye R."/>
            <person name="Li L."/>
            <person name="Wei W."/>
            <person name="Wang X."/>
            <person name="Wang C."/>
            <person name="Huo Q."/>
            <person name="Li W."/>
            <person name="Guo W."/>
            <person name="Chen H."/>
            <person name="Chen S."/>
            <person name="Zhou L."/>
            <person name="Zhou L."/>
            <person name="Ni X."/>
            <person name="Tian J."/>
            <person name="Zhou Y."/>
            <person name="Sheng Y."/>
            <person name="Liu T."/>
            <person name="Pan Y."/>
            <person name="Xia L."/>
            <person name="Li J."/>
            <person name="Zhao F."/>
            <person name="Cao W."/>
        </authorList>
    </citation>
    <scope>NUCLEOTIDE SEQUENCE</scope>
    <source>
        <strain evidence="2">Rsan-2018</strain>
        <tissue evidence="2">Larvae</tissue>
    </source>
</reference>
<gene>
    <name evidence="2" type="ORF">HPB52_024919</name>
</gene>
<dbReference type="EMBL" id="JABSTV010001744">
    <property type="protein sequence ID" value="KAH7932066.1"/>
    <property type="molecule type" value="Genomic_DNA"/>
</dbReference>
<evidence type="ECO:0000256" key="1">
    <source>
        <dbReference type="SAM" id="MobiDB-lite"/>
    </source>
</evidence>
<dbReference type="AlphaFoldDB" id="A0A9D4P8X7"/>
<accession>A0A9D4P8X7</accession>
<comment type="caution">
    <text evidence="2">The sequence shown here is derived from an EMBL/GenBank/DDBJ whole genome shotgun (WGS) entry which is preliminary data.</text>
</comment>
<name>A0A9D4P8X7_RHISA</name>
<reference evidence="2" key="1">
    <citation type="journal article" date="2020" name="Cell">
        <title>Large-Scale Comparative Analyses of Tick Genomes Elucidate Their Genetic Diversity and Vector Capacities.</title>
        <authorList>
            <consortium name="Tick Genome and Microbiome Consortium (TIGMIC)"/>
            <person name="Jia N."/>
            <person name="Wang J."/>
            <person name="Shi W."/>
            <person name="Du L."/>
            <person name="Sun Y."/>
            <person name="Zhan W."/>
            <person name="Jiang J.F."/>
            <person name="Wang Q."/>
            <person name="Zhang B."/>
            <person name="Ji P."/>
            <person name="Bell-Sakyi L."/>
            <person name="Cui X.M."/>
            <person name="Yuan T.T."/>
            <person name="Jiang B.G."/>
            <person name="Yang W.F."/>
            <person name="Lam T.T."/>
            <person name="Chang Q.C."/>
            <person name="Ding S.J."/>
            <person name="Wang X.J."/>
            <person name="Zhu J.G."/>
            <person name="Ruan X.D."/>
            <person name="Zhao L."/>
            <person name="Wei J.T."/>
            <person name="Ye R.Z."/>
            <person name="Que T.C."/>
            <person name="Du C.H."/>
            <person name="Zhou Y.H."/>
            <person name="Cheng J.X."/>
            <person name="Dai P.F."/>
            <person name="Guo W.B."/>
            <person name="Han X.H."/>
            <person name="Huang E.J."/>
            <person name="Li L.F."/>
            <person name="Wei W."/>
            <person name="Gao Y.C."/>
            <person name="Liu J.Z."/>
            <person name="Shao H.Z."/>
            <person name="Wang X."/>
            <person name="Wang C.C."/>
            <person name="Yang T.C."/>
            <person name="Huo Q.B."/>
            <person name="Li W."/>
            <person name="Chen H.Y."/>
            <person name="Chen S.E."/>
            <person name="Zhou L.G."/>
            <person name="Ni X.B."/>
            <person name="Tian J.H."/>
            <person name="Sheng Y."/>
            <person name="Liu T."/>
            <person name="Pan Y.S."/>
            <person name="Xia L.Y."/>
            <person name="Li J."/>
            <person name="Zhao F."/>
            <person name="Cao W.C."/>
        </authorList>
    </citation>
    <scope>NUCLEOTIDE SEQUENCE</scope>
    <source>
        <strain evidence="2">Rsan-2018</strain>
    </source>
</reference>
<sequence>MRGTKRTLQSFGARKRAMKLVRAPRLSARTCADGDRADGTCGAASASSTQESGRIDAPSSGTPAPPVQEFVVTSAPGVSCSSTVPSASSLSSASSAIASLTVHLRTSFLTCEEKEAADQQRAAVQRELGAMPATERKFQAMECDHEAATATSEGETFLLVQMDALDDLLSRTPCHRCPATGMKCLGCQIGPKPGDTDYACWLENHVGQKNTDSKSGRMEVEAAIILF</sequence>
<organism evidence="2 3">
    <name type="scientific">Rhipicephalus sanguineus</name>
    <name type="common">Brown dog tick</name>
    <name type="synonym">Ixodes sanguineus</name>
    <dbReference type="NCBI Taxonomy" id="34632"/>
    <lineage>
        <taxon>Eukaryota</taxon>
        <taxon>Metazoa</taxon>
        <taxon>Ecdysozoa</taxon>
        <taxon>Arthropoda</taxon>
        <taxon>Chelicerata</taxon>
        <taxon>Arachnida</taxon>
        <taxon>Acari</taxon>
        <taxon>Parasitiformes</taxon>
        <taxon>Ixodida</taxon>
        <taxon>Ixodoidea</taxon>
        <taxon>Ixodidae</taxon>
        <taxon>Rhipicephalinae</taxon>
        <taxon>Rhipicephalus</taxon>
        <taxon>Rhipicephalus</taxon>
    </lineage>
</organism>
<protein>
    <submittedName>
        <fullName evidence="2">Uncharacterized protein</fullName>
    </submittedName>
</protein>
<keyword evidence="3" id="KW-1185">Reference proteome</keyword>